<dbReference type="GO" id="GO:0015267">
    <property type="term" value="F:channel activity"/>
    <property type="evidence" value="ECO:0007669"/>
    <property type="project" value="InterPro"/>
</dbReference>
<dbReference type="PROSITE" id="PS00221">
    <property type="entry name" value="MIP"/>
    <property type="match status" value="1"/>
</dbReference>
<dbReference type="KEGG" id="smo:SELMODRAFT_7799"/>
<reference evidence="10 11" key="1">
    <citation type="journal article" date="2011" name="Science">
        <title>The Selaginella genome identifies genetic changes associated with the evolution of vascular plants.</title>
        <authorList>
            <person name="Banks J.A."/>
            <person name="Nishiyama T."/>
            <person name="Hasebe M."/>
            <person name="Bowman J.L."/>
            <person name="Gribskov M."/>
            <person name="dePamphilis C."/>
            <person name="Albert V.A."/>
            <person name="Aono N."/>
            <person name="Aoyama T."/>
            <person name="Ambrose B.A."/>
            <person name="Ashton N.W."/>
            <person name="Axtell M.J."/>
            <person name="Barker E."/>
            <person name="Barker M.S."/>
            <person name="Bennetzen J.L."/>
            <person name="Bonawitz N.D."/>
            <person name="Chapple C."/>
            <person name="Cheng C."/>
            <person name="Correa L.G."/>
            <person name="Dacre M."/>
            <person name="DeBarry J."/>
            <person name="Dreyer I."/>
            <person name="Elias M."/>
            <person name="Engstrom E.M."/>
            <person name="Estelle M."/>
            <person name="Feng L."/>
            <person name="Finet C."/>
            <person name="Floyd S.K."/>
            <person name="Frommer W.B."/>
            <person name="Fujita T."/>
            <person name="Gramzow L."/>
            <person name="Gutensohn M."/>
            <person name="Harholt J."/>
            <person name="Hattori M."/>
            <person name="Heyl A."/>
            <person name="Hirai T."/>
            <person name="Hiwatashi Y."/>
            <person name="Ishikawa M."/>
            <person name="Iwata M."/>
            <person name="Karol K.G."/>
            <person name="Koehler B."/>
            <person name="Kolukisaoglu U."/>
            <person name="Kubo M."/>
            <person name="Kurata T."/>
            <person name="Lalonde S."/>
            <person name="Li K."/>
            <person name="Li Y."/>
            <person name="Litt A."/>
            <person name="Lyons E."/>
            <person name="Manning G."/>
            <person name="Maruyama T."/>
            <person name="Michael T.P."/>
            <person name="Mikami K."/>
            <person name="Miyazaki S."/>
            <person name="Morinaga S."/>
            <person name="Murata T."/>
            <person name="Mueller-Roeber B."/>
            <person name="Nelson D.R."/>
            <person name="Obara M."/>
            <person name="Oguri Y."/>
            <person name="Olmstead R.G."/>
            <person name="Onodera N."/>
            <person name="Petersen B.L."/>
            <person name="Pils B."/>
            <person name="Prigge M."/>
            <person name="Rensing S.A."/>
            <person name="Riano-Pachon D.M."/>
            <person name="Roberts A.W."/>
            <person name="Sato Y."/>
            <person name="Scheller H.V."/>
            <person name="Schulz B."/>
            <person name="Schulz C."/>
            <person name="Shakirov E.V."/>
            <person name="Shibagaki N."/>
            <person name="Shinohara N."/>
            <person name="Shippen D.E."/>
            <person name="Soerensen I."/>
            <person name="Sotooka R."/>
            <person name="Sugimoto N."/>
            <person name="Sugita M."/>
            <person name="Sumikawa N."/>
            <person name="Tanurdzic M."/>
            <person name="Theissen G."/>
            <person name="Ulvskov P."/>
            <person name="Wakazuki S."/>
            <person name="Weng J.K."/>
            <person name="Willats W.W."/>
            <person name="Wipf D."/>
            <person name="Wolf P.G."/>
            <person name="Yang L."/>
            <person name="Zimmer A.D."/>
            <person name="Zhu Q."/>
            <person name="Mitros T."/>
            <person name="Hellsten U."/>
            <person name="Loque D."/>
            <person name="Otillar R."/>
            <person name="Salamov A."/>
            <person name="Schmutz J."/>
            <person name="Shapiro H."/>
            <person name="Lindquist E."/>
            <person name="Lucas S."/>
            <person name="Rokhsar D."/>
            <person name="Grigoriev I.V."/>
        </authorList>
    </citation>
    <scope>NUCLEOTIDE SEQUENCE [LARGE SCALE GENOMIC DNA]</scope>
</reference>
<dbReference type="InterPro" id="IPR000425">
    <property type="entry name" value="MIP"/>
</dbReference>
<evidence type="ECO:0000256" key="5">
    <source>
        <dbReference type="ARBA" id="ARBA00022692"/>
    </source>
</evidence>
<dbReference type="InParanoid" id="D8TAL9"/>
<feature type="transmembrane region" description="Helical" evidence="9">
    <location>
        <begin position="6"/>
        <end position="26"/>
    </location>
</feature>
<keyword evidence="5 8" id="KW-0812">Transmembrane</keyword>
<proteinExistence type="inferred from homology"/>
<comment type="similarity">
    <text evidence="2 8">Belongs to the MIP/aquaporin (TC 1.A.8) family.</text>
</comment>
<dbReference type="EMBL" id="GL377703">
    <property type="protein sequence ID" value="EFJ06343.1"/>
    <property type="molecule type" value="Genomic_DNA"/>
</dbReference>
<evidence type="ECO:0000256" key="1">
    <source>
        <dbReference type="ARBA" id="ARBA00004651"/>
    </source>
</evidence>
<dbReference type="Gene3D" id="1.20.1080.10">
    <property type="entry name" value="Glycerol uptake facilitator protein"/>
    <property type="match status" value="1"/>
</dbReference>
<dbReference type="HOGENOM" id="CLU_164261_0_0_1"/>
<evidence type="ECO:0000256" key="8">
    <source>
        <dbReference type="RuleBase" id="RU000477"/>
    </source>
</evidence>
<dbReference type="Proteomes" id="UP000001514">
    <property type="component" value="Unassembled WGS sequence"/>
</dbReference>
<keyword evidence="4" id="KW-1003">Cell membrane</keyword>
<feature type="transmembrane region" description="Helical" evidence="9">
    <location>
        <begin position="38"/>
        <end position="59"/>
    </location>
</feature>
<gene>
    <name evidence="10" type="ORF">SELMODRAFT_7799</name>
</gene>
<evidence type="ECO:0000256" key="4">
    <source>
        <dbReference type="ARBA" id="ARBA00022475"/>
    </source>
</evidence>
<dbReference type="GO" id="GO:0005886">
    <property type="term" value="C:plasma membrane"/>
    <property type="evidence" value="ECO:0007669"/>
    <property type="project" value="UniProtKB-SubCell"/>
</dbReference>
<organism evidence="11">
    <name type="scientific">Selaginella moellendorffii</name>
    <name type="common">Spikemoss</name>
    <dbReference type="NCBI Taxonomy" id="88036"/>
    <lineage>
        <taxon>Eukaryota</taxon>
        <taxon>Viridiplantae</taxon>
        <taxon>Streptophyta</taxon>
        <taxon>Embryophyta</taxon>
        <taxon>Tracheophyta</taxon>
        <taxon>Lycopodiopsida</taxon>
        <taxon>Selaginellales</taxon>
        <taxon>Selaginellaceae</taxon>
        <taxon>Selaginella</taxon>
    </lineage>
</organism>
<dbReference type="PRINTS" id="PR00783">
    <property type="entry name" value="MINTRINSICP"/>
</dbReference>
<evidence type="ECO:0000256" key="9">
    <source>
        <dbReference type="SAM" id="Phobius"/>
    </source>
</evidence>
<dbReference type="InterPro" id="IPR034294">
    <property type="entry name" value="Aquaporin_transptr"/>
</dbReference>
<dbReference type="OMA" id="HMGWRSG"/>
<dbReference type="InterPro" id="IPR022357">
    <property type="entry name" value="MIP_CS"/>
</dbReference>
<sequence length="90" mass="8945">WRAAGAEFLGTLLFVYLGCGSVKYIAGMLGPGMTAARLVAIALGHGLAIAFLAGATGAISGGHLNPAVTLAFVVAGKETLLRAGLYVGAQ</sequence>
<comment type="subcellular location">
    <subcellularLocation>
        <location evidence="1">Cell membrane</location>
        <topology evidence="1">Multi-pass membrane protein</topology>
    </subcellularLocation>
</comment>
<keyword evidence="6 9" id="KW-1133">Transmembrane helix</keyword>
<keyword evidence="3 8" id="KW-0813">Transport</keyword>
<evidence type="ECO:0000256" key="7">
    <source>
        <dbReference type="ARBA" id="ARBA00023136"/>
    </source>
</evidence>
<name>D8TAL9_SELML</name>
<evidence type="ECO:0008006" key="12">
    <source>
        <dbReference type="Google" id="ProtNLM"/>
    </source>
</evidence>
<keyword evidence="11" id="KW-1185">Reference proteome</keyword>
<evidence type="ECO:0000256" key="6">
    <source>
        <dbReference type="ARBA" id="ARBA00022989"/>
    </source>
</evidence>
<dbReference type="AlphaFoldDB" id="D8TAL9"/>
<dbReference type="InterPro" id="IPR023271">
    <property type="entry name" value="Aquaporin-like"/>
</dbReference>
<keyword evidence="7 9" id="KW-0472">Membrane</keyword>
<evidence type="ECO:0000313" key="11">
    <source>
        <dbReference type="Proteomes" id="UP000001514"/>
    </source>
</evidence>
<feature type="non-terminal residue" evidence="10">
    <location>
        <position position="90"/>
    </location>
</feature>
<dbReference type="STRING" id="88036.D8TAL9"/>
<dbReference type="Gramene" id="EFJ06343">
    <property type="protein sequence ID" value="EFJ06343"/>
    <property type="gene ID" value="SELMODRAFT_7799"/>
</dbReference>
<dbReference type="PANTHER" id="PTHR19139:SF199">
    <property type="entry name" value="MIP17260P"/>
    <property type="match status" value="1"/>
</dbReference>
<evidence type="ECO:0000256" key="3">
    <source>
        <dbReference type="ARBA" id="ARBA00022448"/>
    </source>
</evidence>
<feature type="non-terminal residue" evidence="10">
    <location>
        <position position="1"/>
    </location>
</feature>
<protein>
    <recommendedName>
        <fullName evidence="12">Aquaporin</fullName>
    </recommendedName>
</protein>
<evidence type="ECO:0000313" key="10">
    <source>
        <dbReference type="EMBL" id="EFJ06343.1"/>
    </source>
</evidence>
<dbReference type="eggNOG" id="KOG0223">
    <property type="taxonomic scope" value="Eukaryota"/>
</dbReference>
<evidence type="ECO:0000256" key="2">
    <source>
        <dbReference type="ARBA" id="ARBA00006175"/>
    </source>
</evidence>
<dbReference type="PANTHER" id="PTHR19139">
    <property type="entry name" value="AQUAPORIN TRANSPORTER"/>
    <property type="match status" value="1"/>
</dbReference>
<accession>D8TAL9</accession>
<dbReference type="Pfam" id="PF00230">
    <property type="entry name" value="MIP"/>
    <property type="match status" value="1"/>
</dbReference>
<dbReference type="SUPFAM" id="SSF81338">
    <property type="entry name" value="Aquaporin-like"/>
    <property type="match status" value="1"/>
</dbReference>